<dbReference type="SUPFAM" id="SSF46565">
    <property type="entry name" value="Chaperone J-domain"/>
    <property type="match status" value="1"/>
</dbReference>
<proteinExistence type="predicted"/>
<dbReference type="Proteomes" id="UP001232245">
    <property type="component" value="Unassembled WGS sequence"/>
</dbReference>
<sequence length="204" mass="23573">MNTDQAFSLLKEAGITDNIETFKQWLREGKIKATGFTVDDKALIRFMKTQTKLDKDQIIQQLKLRIKAKDAEIKGLEDLHAAQSKVLIQQRDKLYNEIGLLQIERNHLKKETINLLKENIELQDELIALKEKFFKGETNKDAPDSFSSSDIRQKLGLTKLAIDKDVITAYKELLKKAHPDHGGNEKLFHYIKTDFDQFRSNSKD</sequence>
<dbReference type="InterPro" id="IPR036869">
    <property type="entry name" value="J_dom_sf"/>
</dbReference>
<dbReference type="RefSeq" id="WP_174880744.1">
    <property type="nucleotide sequence ID" value="NZ_CADEPK010000241.1"/>
</dbReference>
<accession>A0ABT9Z306</accession>
<keyword evidence="5" id="KW-1185">Reference proteome</keyword>
<organism evidence="4 5">
    <name type="scientific">Metabacillus niabensis</name>
    <dbReference type="NCBI Taxonomy" id="324854"/>
    <lineage>
        <taxon>Bacteria</taxon>
        <taxon>Bacillati</taxon>
        <taxon>Bacillota</taxon>
        <taxon>Bacilli</taxon>
        <taxon>Bacillales</taxon>
        <taxon>Bacillaceae</taxon>
        <taxon>Metabacillus</taxon>
    </lineage>
</organism>
<name>A0ABT9Z306_9BACI</name>
<evidence type="ECO:0000313" key="5">
    <source>
        <dbReference type="Proteomes" id="UP001232245"/>
    </source>
</evidence>
<keyword evidence="3" id="KW-0175">Coiled coil</keyword>
<evidence type="ECO:0000256" key="1">
    <source>
        <dbReference type="ARBA" id="ARBA00022705"/>
    </source>
</evidence>
<evidence type="ECO:0000256" key="2">
    <source>
        <dbReference type="ARBA" id="ARBA00023016"/>
    </source>
</evidence>
<protein>
    <recommendedName>
        <fullName evidence="6">J domain-containing protein</fullName>
    </recommendedName>
</protein>
<keyword evidence="2" id="KW-0346">Stress response</keyword>
<reference evidence="4 5" key="1">
    <citation type="submission" date="2023-07" db="EMBL/GenBank/DDBJ databases">
        <title>Genomic Encyclopedia of Type Strains, Phase IV (KMG-IV): sequencing the most valuable type-strain genomes for metagenomic binning, comparative biology and taxonomic classification.</title>
        <authorList>
            <person name="Goeker M."/>
        </authorList>
    </citation>
    <scope>NUCLEOTIDE SEQUENCE [LARGE SCALE GENOMIC DNA]</scope>
    <source>
        <strain evidence="4 5">DSM 17723</strain>
    </source>
</reference>
<comment type="caution">
    <text evidence="4">The sequence shown here is derived from an EMBL/GenBank/DDBJ whole genome shotgun (WGS) entry which is preliminary data.</text>
</comment>
<evidence type="ECO:0000313" key="4">
    <source>
        <dbReference type="EMBL" id="MDQ0225948.1"/>
    </source>
</evidence>
<feature type="coiled-coil region" evidence="3">
    <location>
        <begin position="59"/>
        <end position="132"/>
    </location>
</feature>
<evidence type="ECO:0000256" key="3">
    <source>
        <dbReference type="SAM" id="Coils"/>
    </source>
</evidence>
<gene>
    <name evidence="4" type="ORF">J2S02_002292</name>
</gene>
<dbReference type="Gene3D" id="1.10.287.110">
    <property type="entry name" value="DnaJ domain"/>
    <property type="match status" value="1"/>
</dbReference>
<keyword evidence="1" id="KW-0235">DNA replication</keyword>
<dbReference type="EMBL" id="JAUSTZ010000003">
    <property type="protein sequence ID" value="MDQ0225948.1"/>
    <property type="molecule type" value="Genomic_DNA"/>
</dbReference>
<evidence type="ECO:0008006" key="6">
    <source>
        <dbReference type="Google" id="ProtNLM"/>
    </source>
</evidence>